<dbReference type="Proteomes" id="UP000694843">
    <property type="component" value="Unplaced"/>
</dbReference>
<feature type="transmembrane region" description="Helical" evidence="12">
    <location>
        <begin position="1227"/>
        <end position="1247"/>
    </location>
</feature>
<organism evidence="13 14">
    <name type="scientific">Hyalella azteca</name>
    <name type="common">Amphipod</name>
    <dbReference type="NCBI Taxonomy" id="294128"/>
    <lineage>
        <taxon>Eukaryota</taxon>
        <taxon>Metazoa</taxon>
        <taxon>Ecdysozoa</taxon>
        <taxon>Arthropoda</taxon>
        <taxon>Crustacea</taxon>
        <taxon>Multicrustacea</taxon>
        <taxon>Malacostraca</taxon>
        <taxon>Eumalacostraca</taxon>
        <taxon>Peracarida</taxon>
        <taxon>Amphipoda</taxon>
        <taxon>Senticaudata</taxon>
        <taxon>Talitrida</taxon>
        <taxon>Talitroidea</taxon>
        <taxon>Hyalellidae</taxon>
        <taxon>Hyalella</taxon>
    </lineage>
</organism>
<comment type="subcellular location">
    <subcellularLocation>
        <location evidence="1">Cell membrane</location>
        <topology evidence="1">Multi-pass membrane protein</topology>
    </subcellularLocation>
</comment>
<evidence type="ECO:0000256" key="7">
    <source>
        <dbReference type="ARBA" id="ARBA00022989"/>
    </source>
</evidence>
<feature type="compositionally biased region" description="Basic and acidic residues" evidence="11">
    <location>
        <begin position="227"/>
        <end position="240"/>
    </location>
</feature>
<reference evidence="14" key="1">
    <citation type="submission" date="2025-08" db="UniProtKB">
        <authorList>
            <consortium name="RefSeq"/>
        </authorList>
    </citation>
    <scope>IDENTIFICATION</scope>
    <source>
        <tissue evidence="14">Whole organism</tissue>
    </source>
</reference>
<feature type="transmembrane region" description="Helical" evidence="12">
    <location>
        <begin position="889"/>
        <end position="908"/>
    </location>
</feature>
<keyword evidence="7 12" id="KW-1133">Transmembrane helix</keyword>
<keyword evidence="3" id="KW-0813">Transport</keyword>
<feature type="compositionally biased region" description="Basic and acidic residues" evidence="11">
    <location>
        <begin position="578"/>
        <end position="590"/>
    </location>
</feature>
<accession>A0A8B7PGJ9</accession>
<evidence type="ECO:0000256" key="10">
    <source>
        <dbReference type="ARBA" id="ARBA00023303"/>
    </source>
</evidence>
<evidence type="ECO:0000256" key="6">
    <source>
        <dbReference type="ARBA" id="ARBA00022781"/>
    </source>
</evidence>
<feature type="region of interest" description="Disordered" evidence="11">
    <location>
        <begin position="45"/>
        <end position="73"/>
    </location>
</feature>
<evidence type="ECO:0000256" key="5">
    <source>
        <dbReference type="ARBA" id="ARBA00022692"/>
    </source>
</evidence>
<sequence>MPPLIEEDNKAKQPSLKFLRLPFKKKKSFSVIDPKPEHVVIDIASNPSHSSSTAISSQTTPLATPPQAPKNIGNKLLPNFIALPFPLPTSSPSKETSLTDDMVTNNEQTKEESTVTSPIFNGAAISETPSSPSSPNISSKFKMKTKEDNEKKTPFLSPAYTNLGFQGDSESTLGLSSNCSELSVSSSEDDTWEASNTIISADTGISSAAADDSDSSGLFIAAKTNREAHDRARTTLKHPDLQTSTSNEDVKSPPPESCLGWKLFQNQNSMPNSLSALNQFSSECNRSTGNLSADHVSRDYQRSTGNLSVSRLPRECHRSTGNLSVSRLTRDSDRRTANARLGVFQSELKKCNSNQSVISDIKSESHLRLYERNTRKAYSRQLRVMWAERSQMSRSTSDLRFLRCSESDAKSPNDAGSLSETTTSFLRMSKSSNCLSALSADGQPSVSQTSSSTCIEQGCTDKTSPKNAKFASDATPSSRTESKGSSSAAYQRRYKRARSAPPRSLFQTPLKPVTARWVGEEVSSHRGAHGNSGTTVENGAAGGASFSLPSTPVTPHIVVSLDEDSPDDTPEDEEEFRDDGAEKSSDENNRPHMLVKSKSLGSCENLDGSKSEFNGPTSAERDQLARHNSISSYLSPEVEVNLQRKTRRSSMIGLMHHAASMSNVNSLNVGQPLALPHATSSGSLRHGASRNSLAPSNGDWRREGKDSMISGLSALYGKILVVMGLAFPIGEFISGEMPLYVYKGFYLYLHLGSIIFLVYAYMFLLQVVPLPKVEIKSRLQNLRASTTNLAQRLTASVLPLAQGDRGRLSAKTDVERSGGGRNDDSRSMNTTMTFNNNKNYTITESTHESMYLKMGAMVFGIGSMIYSGLEVGQYFDLKATAECADLLMVVSPLSRMLFTFIQMYFIFLNSRVAINKHRTVARFGLMHMIATNLCIWLNVLVEETKHEIHSITHANSGHGDGHHGDKLEDDELYGHGLATVMTQIADAAKNMTHHSVLTTTHGPDVSSVLPDFMDSGSSEEHHAFLDDVHDVVRRSADTSHSSSIYDCRKSDMMSRLVDNASPFLFPCTIEYSLLCSGVLYVIWKNINKSQSGQSGNCGDSDISTFIARKARHHYSVDCAHATRGLFMGILVLVLTIISLILFFVLINNENTKSVAVLEANVIELSVYSVAIITVVIGMIQMRELEFVEHEDLELDNILLLIAQTGTYIYTCFTIIGGNFSLDAQRALPFFTAVITLVQTTLQTLFILNASRRCCYTYDQLNRKPGREMVTFLLICNLAMWAISTFETSRADAHPTLLNYYGVWAWTIISHVSMPLAIFYRFHVTVCLCEIWKRSYKLKHDFL</sequence>
<keyword evidence="4" id="KW-1003">Cell membrane</keyword>
<dbReference type="Pfam" id="PF03189">
    <property type="entry name" value="Otopetrin"/>
    <property type="match status" value="1"/>
</dbReference>
<feature type="compositionally biased region" description="Polar residues" evidence="11">
    <location>
        <begin position="679"/>
        <end position="695"/>
    </location>
</feature>
<dbReference type="PANTHER" id="PTHR21522:SF61">
    <property type="entry name" value="PROTON CHANNEL OTOPLC"/>
    <property type="match status" value="1"/>
</dbReference>
<feature type="region of interest" description="Disordered" evidence="11">
    <location>
        <begin position="437"/>
        <end position="508"/>
    </location>
</feature>
<evidence type="ECO:0000256" key="2">
    <source>
        <dbReference type="ARBA" id="ARBA00006513"/>
    </source>
</evidence>
<keyword evidence="13" id="KW-1185">Reference proteome</keyword>
<evidence type="ECO:0000313" key="14">
    <source>
        <dbReference type="RefSeq" id="XP_018025125.1"/>
    </source>
</evidence>
<keyword evidence="6" id="KW-0375">Hydrogen ion transport</keyword>
<evidence type="ECO:0000313" key="13">
    <source>
        <dbReference type="Proteomes" id="UP000694843"/>
    </source>
</evidence>
<evidence type="ECO:0000256" key="1">
    <source>
        <dbReference type="ARBA" id="ARBA00004651"/>
    </source>
</evidence>
<feature type="transmembrane region" description="Helical" evidence="12">
    <location>
        <begin position="1268"/>
        <end position="1285"/>
    </location>
</feature>
<evidence type="ECO:0000256" key="12">
    <source>
        <dbReference type="SAM" id="Phobius"/>
    </source>
</evidence>
<dbReference type="InterPro" id="IPR004878">
    <property type="entry name" value="Otopetrin"/>
</dbReference>
<feature type="transmembrane region" description="Helical" evidence="12">
    <location>
        <begin position="1166"/>
        <end position="1184"/>
    </location>
</feature>
<keyword evidence="10" id="KW-0407">Ion channel</keyword>
<dbReference type="GO" id="GO:0005886">
    <property type="term" value="C:plasma membrane"/>
    <property type="evidence" value="ECO:0007669"/>
    <property type="project" value="UniProtKB-SubCell"/>
</dbReference>
<feature type="compositionally biased region" description="Basic and acidic residues" evidence="11">
    <location>
        <begin position="806"/>
        <end position="826"/>
    </location>
</feature>
<feature type="region of interest" description="Disordered" evidence="11">
    <location>
        <begin position="227"/>
        <end position="255"/>
    </location>
</feature>
<dbReference type="RefSeq" id="XP_018025125.1">
    <property type="nucleotide sequence ID" value="XM_018169636.1"/>
</dbReference>
<feature type="region of interest" description="Disordered" evidence="11">
    <location>
        <begin position="806"/>
        <end position="832"/>
    </location>
</feature>
<feature type="region of interest" description="Disordered" evidence="11">
    <location>
        <begin position="522"/>
        <end position="630"/>
    </location>
</feature>
<feature type="transmembrane region" description="Helical" evidence="12">
    <location>
        <begin position="1125"/>
        <end position="1146"/>
    </location>
</feature>
<comment type="similarity">
    <text evidence="2">Belongs to the otopetrin family.</text>
</comment>
<proteinExistence type="inferred from homology"/>
<feature type="transmembrane region" description="Helical" evidence="12">
    <location>
        <begin position="850"/>
        <end position="869"/>
    </location>
</feature>
<name>A0A8B7PGJ9_HYAAZ</name>
<dbReference type="GO" id="GO:0015252">
    <property type="term" value="F:proton channel activity"/>
    <property type="evidence" value="ECO:0007669"/>
    <property type="project" value="InterPro"/>
</dbReference>
<evidence type="ECO:0000256" key="3">
    <source>
        <dbReference type="ARBA" id="ARBA00022448"/>
    </source>
</evidence>
<protein>
    <submittedName>
        <fullName evidence="14">Uncharacterized protein LOC108680745 isoform X1</fullName>
    </submittedName>
</protein>
<dbReference type="OrthoDB" id="6429739at2759"/>
<evidence type="ECO:0000256" key="8">
    <source>
        <dbReference type="ARBA" id="ARBA00023065"/>
    </source>
</evidence>
<feature type="region of interest" description="Disordered" evidence="11">
    <location>
        <begin position="679"/>
        <end position="702"/>
    </location>
</feature>
<feature type="transmembrane region" description="Helical" evidence="12">
    <location>
        <begin position="745"/>
        <end position="768"/>
    </location>
</feature>
<keyword evidence="8" id="KW-0406">Ion transport</keyword>
<feature type="compositionally biased region" description="Acidic residues" evidence="11">
    <location>
        <begin position="561"/>
        <end position="577"/>
    </location>
</feature>
<feature type="transmembrane region" description="Helical" evidence="12">
    <location>
        <begin position="1063"/>
        <end position="1083"/>
    </location>
</feature>
<evidence type="ECO:0000256" key="4">
    <source>
        <dbReference type="ARBA" id="ARBA00022475"/>
    </source>
</evidence>
<keyword evidence="9 12" id="KW-0472">Membrane</keyword>
<feature type="compositionally biased region" description="Polar residues" evidence="11">
    <location>
        <begin position="437"/>
        <end position="466"/>
    </location>
</feature>
<keyword evidence="5 12" id="KW-0812">Transmembrane</keyword>
<dbReference type="PANTHER" id="PTHR21522">
    <property type="entry name" value="PROTON CHANNEL OTOP"/>
    <property type="match status" value="1"/>
</dbReference>
<evidence type="ECO:0000256" key="11">
    <source>
        <dbReference type="SAM" id="MobiDB-lite"/>
    </source>
</evidence>
<dbReference type="GeneID" id="108680745"/>
<feature type="transmembrane region" description="Helical" evidence="12">
    <location>
        <begin position="1297"/>
        <end position="1319"/>
    </location>
</feature>
<feature type="compositionally biased region" description="Low complexity" evidence="11">
    <location>
        <begin position="45"/>
        <end position="62"/>
    </location>
</feature>
<evidence type="ECO:0000256" key="9">
    <source>
        <dbReference type="ARBA" id="ARBA00023136"/>
    </source>
</evidence>
<dbReference type="KEGG" id="hazt:108680745"/>
<feature type="compositionally biased region" description="Polar residues" evidence="11">
    <location>
        <begin position="474"/>
        <end position="489"/>
    </location>
</feature>
<gene>
    <name evidence="14" type="primary">LOC108680745</name>
</gene>